<evidence type="ECO:0000313" key="2">
    <source>
        <dbReference type="EMBL" id="KAK9830989.1"/>
    </source>
</evidence>
<name>A0AAW1RBB7_9CHLO</name>
<dbReference type="Proteomes" id="UP001445335">
    <property type="component" value="Unassembled WGS sequence"/>
</dbReference>
<feature type="region of interest" description="Disordered" evidence="1">
    <location>
        <begin position="182"/>
        <end position="215"/>
    </location>
</feature>
<keyword evidence="3" id="KW-1185">Reference proteome</keyword>
<feature type="region of interest" description="Disordered" evidence="1">
    <location>
        <begin position="96"/>
        <end position="115"/>
    </location>
</feature>
<comment type="caution">
    <text evidence="2">The sequence shown here is derived from an EMBL/GenBank/DDBJ whole genome shotgun (WGS) entry which is preliminary data.</text>
</comment>
<feature type="compositionally biased region" description="Basic and acidic residues" evidence="1">
    <location>
        <begin position="11"/>
        <end position="30"/>
    </location>
</feature>
<organism evidence="2 3">
    <name type="scientific">Elliptochloris bilobata</name>
    <dbReference type="NCBI Taxonomy" id="381761"/>
    <lineage>
        <taxon>Eukaryota</taxon>
        <taxon>Viridiplantae</taxon>
        <taxon>Chlorophyta</taxon>
        <taxon>core chlorophytes</taxon>
        <taxon>Trebouxiophyceae</taxon>
        <taxon>Trebouxiophyceae incertae sedis</taxon>
        <taxon>Elliptochloris clade</taxon>
        <taxon>Elliptochloris</taxon>
    </lineage>
</organism>
<evidence type="ECO:0000313" key="3">
    <source>
        <dbReference type="Proteomes" id="UP001445335"/>
    </source>
</evidence>
<sequence>MTMPAGTSGRGMKEKARNDGRYSEGFDADRQPGSASSGHLPGPPLPSGAFARPLPVDSAALARRRRSLLARVRRQALSVHVVPELATEKAFAHYSRAAAPPPDDEPVDAAAPGGAAPRSAAAAAREAVRCAYLAPVLGGEEAPVPVACQADAGAFEACLREYYAAGEAGALEAPAPVTAEMRDARGSARATSAAPRVSPATSQLKLRARRDPLVG</sequence>
<feature type="region of interest" description="Disordered" evidence="1">
    <location>
        <begin position="1"/>
        <end position="52"/>
    </location>
</feature>
<dbReference type="AlphaFoldDB" id="A0AAW1RBB7"/>
<gene>
    <name evidence="2" type="ORF">WJX81_005854</name>
</gene>
<dbReference type="EMBL" id="JALJOU010000048">
    <property type="protein sequence ID" value="KAK9830989.1"/>
    <property type="molecule type" value="Genomic_DNA"/>
</dbReference>
<reference evidence="2 3" key="1">
    <citation type="journal article" date="2024" name="Nat. Commun.">
        <title>Phylogenomics reveals the evolutionary origins of lichenization in chlorophyte algae.</title>
        <authorList>
            <person name="Puginier C."/>
            <person name="Libourel C."/>
            <person name="Otte J."/>
            <person name="Skaloud P."/>
            <person name="Haon M."/>
            <person name="Grisel S."/>
            <person name="Petersen M."/>
            <person name="Berrin J.G."/>
            <person name="Delaux P.M."/>
            <person name="Dal Grande F."/>
            <person name="Keller J."/>
        </authorList>
    </citation>
    <scope>NUCLEOTIDE SEQUENCE [LARGE SCALE GENOMIC DNA]</scope>
    <source>
        <strain evidence="2 3">SAG 245.80</strain>
    </source>
</reference>
<accession>A0AAW1RBB7</accession>
<proteinExistence type="predicted"/>
<evidence type="ECO:0000256" key="1">
    <source>
        <dbReference type="SAM" id="MobiDB-lite"/>
    </source>
</evidence>
<protein>
    <submittedName>
        <fullName evidence="2">Uncharacterized protein</fullName>
    </submittedName>
</protein>